<gene>
    <name evidence="3" type="ORF">LSCM1_01213</name>
</gene>
<feature type="region of interest" description="Disordered" evidence="1">
    <location>
        <begin position="1192"/>
        <end position="1235"/>
    </location>
</feature>
<protein>
    <submittedName>
        <fullName evidence="3">Uncharacterized protein</fullName>
    </submittedName>
</protein>
<dbReference type="PANTHER" id="PTHR48125">
    <property type="entry name" value="LP07818P1"/>
    <property type="match status" value="1"/>
</dbReference>
<reference evidence="4" key="2">
    <citation type="journal article" date="2021" name="Sci. Data">
        <title>Chromosome-scale genome sequencing, assembly and annotation of six genomes from subfamily Leishmaniinae.</title>
        <authorList>
            <person name="Almutairi H."/>
            <person name="Urbaniak M.D."/>
            <person name="Bates M.D."/>
            <person name="Jariyapan N."/>
            <person name="Kwakye-Nuako G."/>
            <person name="Thomaz Soccol V."/>
            <person name="Al-Salem W.S."/>
            <person name="Dillon R.J."/>
            <person name="Bates P.A."/>
            <person name="Gatherer D."/>
        </authorList>
    </citation>
    <scope>NUCLEOTIDE SEQUENCE [LARGE SCALE GENOMIC DNA]</scope>
</reference>
<feature type="region of interest" description="Disordered" evidence="1">
    <location>
        <begin position="767"/>
        <end position="787"/>
    </location>
</feature>
<sequence>MSDSVASAIGAAQRNFSPLLSPSRDPSLHRRGSSFSASDGYGDQGRRRRVSVAQAETPAQFFASGHSLLSCSAAEVPQLSPAARASAYWYAMDAPNDRRNASGTSLDSAELEDSEKYSYHPIKLMMGSGGDVGSPTSAHFVNRQSTSNYLCTANVGSSTLALSAKNSLASPRERTQPTAAVQPIIHTVKPFEAVSAAGAQGPMLADGTPLVPLPASKSSASSDSLRSLRSADAPLPIQQLAETRAETSARVGPVDATAAVPPIVALDANTSCLATSALDLPSLPPQSTPQPLTSSNITRQMHKLSTSFSNTPQGVNRLPLAPVSRSSASPACGSRDNSEGDARGLRSDKPQAIPLARKARETPLALLASSSSSGNGASGGSEVRGRDGPAKLNPSLSTSSPRESSDDRHATPGPPASLFPVPEAPPQGQPLLFSPSAATPVATPPIPGAASAVNFMLAQPKQLAVADLVRFSPIIQQFNFRKTDIKKIACTGIFTMGDVSTVTVRLRLLSHDMLGRAEPILNVQQAALRAGRVKALKPKTSVKRRASAPGIPPADVAPEPPRVVDVADFHDTLAVFDNALLAISFALWGSVAPYNDLVMALLAFCAPDLRPRSKGHSRREPDSDGVTGAGEQEANALVAAAAPASARAAPKKRIRVPFSSVLRFLNRCGIDVLVISSDQKCASSFCAKRRHVLQGGRPPSADVACTTQTASEMDEGGACGAAASEKPLRRVLVALSYDHEEGLWCPLTTSRPLRQVASQWSAYCRSQRRQTRSNAKREKSKADAEAAAKAEKAAIEAQLLAWQQRIASNGPGPHQSEPGGTDTDAASFRLLTAATNGDPQVGIAFPGDISRDGSRSPPVKPGNRLPFDTVLYPNLMQTNWGFTLLLREGLHPLFTMVRARLIFGVPLGCAVVLFGIALVVYVSKSTAVCLIDLHTGQCVDVSSSGNSGSSSSSRDDGCLALLTSLLPSARHTTLSNRYLYGPSAAPGTCLIVTICCNFVALLDSVLLVFFAVRYLALGSIHPCFIYVLRGVHAVLGAIVCAFAAYVVFVVHKRLNVLPCSTLAAGDAILCASRLENCGHRYAYGVHGPLMGTNVALVLSCVYLALCALHWLVAALPVLPNVDTQDLIPTATPDTYAFHPSLFAPDGPIPPEVGQLRHAMQPPLRQELSHYSQARERLLTTMATIGEMMQANRVNSLKQTELNEERRQQRARPFQERSRGDADGRRGPKGRRRRHQRYVVVPAEEQTASCCRPSSLQSSDSGARYYHNSIVLAPRLVKRVAEIGSRLQECSLRAAALKSFGSANASLSEMPGAKLAAPSPVPQVPRRLAGSRRSSLPCTLAPGARGGGVTDDESVILNSGGDDPTRRLPAMPLTAITVIPDYTAATAHASPPLHAPLSTQSLASLDLVTFPNSMSPVAATSGEQHRHSGESQCSRFTSARSAENTCAVSPSVDAEIDQIVARLRARKAAALDGAQ</sequence>
<feature type="compositionally biased region" description="Pro residues" evidence="1">
    <location>
        <begin position="412"/>
        <end position="428"/>
    </location>
</feature>
<feature type="transmembrane region" description="Helical" evidence="2">
    <location>
        <begin position="901"/>
        <end position="922"/>
    </location>
</feature>
<dbReference type="GeneID" id="92511348"/>
<feature type="compositionally biased region" description="Basic residues" evidence="1">
    <location>
        <begin position="1226"/>
        <end position="1235"/>
    </location>
</feature>
<feature type="compositionally biased region" description="Basic and acidic residues" evidence="1">
    <location>
        <begin position="775"/>
        <end position="787"/>
    </location>
</feature>
<dbReference type="KEGG" id="lmat:92511348"/>
<feature type="transmembrane region" description="Helical" evidence="2">
    <location>
        <begin position="1024"/>
        <end position="1048"/>
    </location>
</feature>
<keyword evidence="2" id="KW-1133">Transmembrane helix</keyword>
<feature type="region of interest" description="Disordered" evidence="1">
    <location>
        <begin position="16"/>
        <end position="52"/>
    </location>
</feature>
<evidence type="ECO:0000256" key="2">
    <source>
        <dbReference type="SAM" id="Phobius"/>
    </source>
</evidence>
<feature type="transmembrane region" description="Helical" evidence="2">
    <location>
        <begin position="1094"/>
        <end position="1118"/>
    </location>
</feature>
<feature type="region of interest" description="Disordered" evidence="1">
    <location>
        <begin position="367"/>
        <end position="436"/>
    </location>
</feature>
<feature type="region of interest" description="Disordered" evidence="1">
    <location>
        <begin position="1313"/>
        <end position="1335"/>
    </location>
</feature>
<feature type="region of interest" description="Disordered" evidence="1">
    <location>
        <begin position="306"/>
        <end position="353"/>
    </location>
</feature>
<keyword evidence="2" id="KW-0812">Transmembrane</keyword>
<evidence type="ECO:0000256" key="1">
    <source>
        <dbReference type="SAM" id="MobiDB-lite"/>
    </source>
</evidence>
<keyword evidence="2" id="KW-0472">Membrane</keyword>
<dbReference type="RefSeq" id="XP_067174941.1">
    <property type="nucleotide sequence ID" value="XM_067318836.1"/>
</dbReference>
<feature type="transmembrane region" description="Helical" evidence="2">
    <location>
        <begin position="984"/>
        <end position="1012"/>
    </location>
</feature>
<reference evidence="4" key="1">
    <citation type="journal article" date="2021" name="Microbiol. Resour. Announc.">
        <title>LGAAP: Leishmaniinae Genome Assembly and Annotation Pipeline.</title>
        <authorList>
            <person name="Almutairi H."/>
            <person name="Urbaniak M.D."/>
            <person name="Bates M.D."/>
            <person name="Jariyapan N."/>
            <person name="Kwakye-Nuako G."/>
            <person name="Thomaz-Soccol V."/>
            <person name="Al-Salem W.S."/>
            <person name="Dillon R.J."/>
            <person name="Bates P.A."/>
            <person name="Gatherer D."/>
        </authorList>
    </citation>
    <scope>NUCLEOTIDE SEQUENCE [LARGE SCALE GENOMIC DNA]</scope>
</reference>
<dbReference type="PANTHER" id="PTHR48125:SF12">
    <property type="entry name" value="AT HOOK TRANSCRIPTION FACTOR FAMILY-RELATED"/>
    <property type="match status" value="1"/>
</dbReference>
<comment type="caution">
    <text evidence="3">The sequence shown here is derived from an EMBL/GenBank/DDBJ whole genome shotgun (WGS) entry which is preliminary data.</text>
</comment>
<feature type="compositionally biased region" description="Basic and acidic residues" evidence="1">
    <location>
        <begin position="336"/>
        <end position="349"/>
    </location>
</feature>
<evidence type="ECO:0000313" key="4">
    <source>
        <dbReference type="Proteomes" id="UP000673552"/>
    </source>
</evidence>
<organism evidence="3 4">
    <name type="scientific">Leishmania martiniquensis</name>
    <dbReference type="NCBI Taxonomy" id="1580590"/>
    <lineage>
        <taxon>Eukaryota</taxon>
        <taxon>Discoba</taxon>
        <taxon>Euglenozoa</taxon>
        <taxon>Kinetoplastea</taxon>
        <taxon>Metakinetoplastina</taxon>
        <taxon>Trypanosomatida</taxon>
        <taxon>Trypanosomatidae</taxon>
        <taxon>Leishmaniinae</taxon>
        <taxon>Leishmania</taxon>
    </lineage>
</organism>
<dbReference type="Proteomes" id="UP000673552">
    <property type="component" value="Unassembled WGS sequence"/>
</dbReference>
<proteinExistence type="predicted"/>
<evidence type="ECO:0000313" key="3">
    <source>
        <dbReference type="EMBL" id="KAG5467033.1"/>
    </source>
</evidence>
<dbReference type="OrthoDB" id="266882at2759"/>
<keyword evidence="4" id="KW-1185">Reference proteome</keyword>
<accession>A0A836KIM5</accession>
<feature type="compositionally biased region" description="Basic and acidic residues" evidence="1">
    <location>
        <begin position="1200"/>
        <end position="1225"/>
    </location>
</feature>
<dbReference type="EMBL" id="JAFEUZ010000035">
    <property type="protein sequence ID" value="KAG5467033.1"/>
    <property type="molecule type" value="Genomic_DNA"/>
</dbReference>
<name>A0A836KIM5_9TRYP</name>